<sequence length="237" mass="25340">MPSDIPLLLTNTRAARTIFLHDLAGSLNAFFAMATTLTPSWSSNNPFSLTAAQARQWGGSQPSHAPSPTPSPHIATPAARDHPYIPSAPPHHPPGQAPPAGHPQGFGPPLPPVFPPHAYPHHAFPPPAGHYHPYGPPHAQQSLPLPQRPQFVNPLPPPPPVLAPPPGGPFPYPYHMAPPPPGIPASVSEFYNPGLGPVPKPFSLTTTGWKDTEKLSPESDNWRTFSTKVENQLGMVH</sequence>
<proteinExistence type="predicted"/>
<evidence type="ECO:0000313" key="2">
    <source>
        <dbReference type="EMBL" id="KAJ7226868.1"/>
    </source>
</evidence>
<organism evidence="2 3">
    <name type="scientific">Mycena pura</name>
    <dbReference type="NCBI Taxonomy" id="153505"/>
    <lineage>
        <taxon>Eukaryota</taxon>
        <taxon>Fungi</taxon>
        <taxon>Dikarya</taxon>
        <taxon>Basidiomycota</taxon>
        <taxon>Agaricomycotina</taxon>
        <taxon>Agaricomycetes</taxon>
        <taxon>Agaricomycetidae</taxon>
        <taxon>Agaricales</taxon>
        <taxon>Marasmiineae</taxon>
        <taxon>Mycenaceae</taxon>
        <taxon>Mycena</taxon>
    </lineage>
</organism>
<evidence type="ECO:0000313" key="3">
    <source>
        <dbReference type="Proteomes" id="UP001219525"/>
    </source>
</evidence>
<name>A0AAD6YQV7_9AGAR</name>
<evidence type="ECO:0000256" key="1">
    <source>
        <dbReference type="SAM" id="MobiDB-lite"/>
    </source>
</evidence>
<gene>
    <name evidence="2" type="ORF">GGX14DRAFT_385659</name>
</gene>
<dbReference type="AlphaFoldDB" id="A0AAD6YQV7"/>
<dbReference type="Proteomes" id="UP001219525">
    <property type="component" value="Unassembled WGS sequence"/>
</dbReference>
<keyword evidence="3" id="KW-1185">Reference proteome</keyword>
<protein>
    <submittedName>
        <fullName evidence="2">Uncharacterized protein</fullName>
    </submittedName>
</protein>
<feature type="compositionally biased region" description="Low complexity" evidence="1">
    <location>
        <begin position="129"/>
        <end position="141"/>
    </location>
</feature>
<dbReference type="EMBL" id="JARJCW010000003">
    <property type="protein sequence ID" value="KAJ7226868.1"/>
    <property type="molecule type" value="Genomic_DNA"/>
</dbReference>
<comment type="caution">
    <text evidence="2">The sequence shown here is derived from an EMBL/GenBank/DDBJ whole genome shotgun (WGS) entry which is preliminary data.</text>
</comment>
<feature type="region of interest" description="Disordered" evidence="1">
    <location>
        <begin position="54"/>
        <end position="153"/>
    </location>
</feature>
<feature type="compositionally biased region" description="Pro residues" evidence="1">
    <location>
        <begin position="86"/>
        <end position="128"/>
    </location>
</feature>
<dbReference type="PRINTS" id="PR01217">
    <property type="entry name" value="PRICHEXTENSN"/>
</dbReference>
<accession>A0AAD6YQV7</accession>
<reference evidence="2" key="1">
    <citation type="submission" date="2023-03" db="EMBL/GenBank/DDBJ databases">
        <title>Massive genome expansion in bonnet fungi (Mycena s.s.) driven by repeated elements and novel gene families across ecological guilds.</title>
        <authorList>
            <consortium name="Lawrence Berkeley National Laboratory"/>
            <person name="Harder C.B."/>
            <person name="Miyauchi S."/>
            <person name="Viragh M."/>
            <person name="Kuo A."/>
            <person name="Thoen E."/>
            <person name="Andreopoulos B."/>
            <person name="Lu D."/>
            <person name="Skrede I."/>
            <person name="Drula E."/>
            <person name="Henrissat B."/>
            <person name="Morin E."/>
            <person name="Kohler A."/>
            <person name="Barry K."/>
            <person name="LaButti K."/>
            <person name="Morin E."/>
            <person name="Salamov A."/>
            <person name="Lipzen A."/>
            <person name="Mereny Z."/>
            <person name="Hegedus B."/>
            <person name="Baldrian P."/>
            <person name="Stursova M."/>
            <person name="Weitz H."/>
            <person name="Taylor A."/>
            <person name="Grigoriev I.V."/>
            <person name="Nagy L.G."/>
            <person name="Martin F."/>
            <person name="Kauserud H."/>
        </authorList>
    </citation>
    <scope>NUCLEOTIDE SEQUENCE</scope>
    <source>
        <strain evidence="2">9144</strain>
    </source>
</reference>